<accession>A0A3S5AYV1</accession>
<feature type="region of interest" description="Disordered" evidence="1">
    <location>
        <begin position="40"/>
        <end position="77"/>
    </location>
</feature>
<feature type="non-terminal residue" evidence="2">
    <location>
        <position position="369"/>
    </location>
</feature>
<dbReference type="EMBL" id="CAAALY010003932">
    <property type="protein sequence ID" value="VEL08426.1"/>
    <property type="molecule type" value="Genomic_DNA"/>
</dbReference>
<reference evidence="2" key="1">
    <citation type="submission" date="2018-11" db="EMBL/GenBank/DDBJ databases">
        <authorList>
            <consortium name="Pathogen Informatics"/>
        </authorList>
    </citation>
    <scope>NUCLEOTIDE SEQUENCE</scope>
</reference>
<feature type="compositionally biased region" description="Polar residues" evidence="1">
    <location>
        <begin position="218"/>
        <end position="229"/>
    </location>
</feature>
<feature type="region of interest" description="Disordered" evidence="1">
    <location>
        <begin position="218"/>
        <end position="238"/>
    </location>
</feature>
<protein>
    <submittedName>
        <fullName evidence="2">Uncharacterized protein</fullName>
    </submittedName>
</protein>
<organism evidence="2 3">
    <name type="scientific">Protopolystoma xenopodis</name>
    <dbReference type="NCBI Taxonomy" id="117903"/>
    <lineage>
        <taxon>Eukaryota</taxon>
        <taxon>Metazoa</taxon>
        <taxon>Spiralia</taxon>
        <taxon>Lophotrochozoa</taxon>
        <taxon>Platyhelminthes</taxon>
        <taxon>Monogenea</taxon>
        <taxon>Polyopisthocotylea</taxon>
        <taxon>Polystomatidea</taxon>
        <taxon>Polystomatidae</taxon>
        <taxon>Protopolystoma</taxon>
    </lineage>
</organism>
<feature type="compositionally biased region" description="Basic residues" evidence="1">
    <location>
        <begin position="64"/>
        <end position="76"/>
    </location>
</feature>
<dbReference type="AlphaFoldDB" id="A0A3S5AYV1"/>
<proteinExistence type="predicted"/>
<dbReference type="Proteomes" id="UP000784294">
    <property type="component" value="Unassembled WGS sequence"/>
</dbReference>
<name>A0A3S5AYV1_9PLAT</name>
<keyword evidence="3" id="KW-1185">Reference proteome</keyword>
<evidence type="ECO:0000256" key="1">
    <source>
        <dbReference type="SAM" id="MobiDB-lite"/>
    </source>
</evidence>
<comment type="caution">
    <text evidence="2">The sequence shown here is derived from an EMBL/GenBank/DDBJ whole genome shotgun (WGS) entry which is preliminary data.</text>
</comment>
<evidence type="ECO:0000313" key="2">
    <source>
        <dbReference type="EMBL" id="VEL08426.1"/>
    </source>
</evidence>
<gene>
    <name evidence="2" type="ORF">PXEA_LOCUS1866</name>
</gene>
<sequence length="369" mass="40178">MNLQIIQLKKELKEKENIVEERDEDIYMLNEDKTEIHAAGDYPNLDIGGTSLSRSHVESNQERPRRKHSNRFSRQKRCSEQVAFVNGDCQLISHTTNDNDDTDVSDAEDLLPLDANCDTGAATAAMPKALNASSASLKHEQMHMSASLTSPSIVVKIPATTIASAEDEASEVVMLEENSNIFRPPANFSHTAVISQPLQIQNEQVAELPKLVSPTSTRNLLETSSSPSAQELDPNVSGAEDDMSLQIESEHIKALVHRLHTQCVQLAHASCSPGVSAEEVGLFHASSSFRSGSSNKKILVPEASSVEEIEFTDQPNTAKSVLGTSRLEQAEVRVIELTRANCSLKLAMITLAEVSIIIRGFVGEIANPS</sequence>
<evidence type="ECO:0000313" key="3">
    <source>
        <dbReference type="Proteomes" id="UP000784294"/>
    </source>
</evidence>